<dbReference type="Proteomes" id="UP000219335">
    <property type="component" value="Unassembled WGS sequence"/>
</dbReference>
<dbReference type="AlphaFoldDB" id="A0A286AB79"/>
<protein>
    <submittedName>
        <fullName evidence="1">Uncharacterized protein</fullName>
    </submittedName>
</protein>
<gene>
    <name evidence="1" type="ORF">SAMN06297164_2108</name>
</gene>
<proteinExistence type="predicted"/>
<accession>A0A286AB79</accession>
<sequence length="53" mass="5917">MVITSYILPPKISARYVNYLVSFQSVQLGFYGQVSTGVNNQGRDQLILGKPVR</sequence>
<evidence type="ECO:0000313" key="2">
    <source>
        <dbReference type="Proteomes" id="UP000219335"/>
    </source>
</evidence>
<reference evidence="1 2" key="1">
    <citation type="submission" date="2017-09" db="EMBL/GenBank/DDBJ databases">
        <authorList>
            <person name="Ehlers B."/>
            <person name="Leendertz F.H."/>
        </authorList>
    </citation>
    <scope>NUCLEOTIDE SEQUENCE [LARGE SCALE GENOMIC DNA]</scope>
    <source>
        <strain evidence="1 2">Nm42</strain>
    </source>
</reference>
<name>A0A286AB79_9PROT</name>
<organism evidence="1 2">
    <name type="scientific">Nitrosomonas ureae</name>
    <dbReference type="NCBI Taxonomy" id="44577"/>
    <lineage>
        <taxon>Bacteria</taxon>
        <taxon>Pseudomonadati</taxon>
        <taxon>Pseudomonadota</taxon>
        <taxon>Betaproteobacteria</taxon>
        <taxon>Nitrosomonadales</taxon>
        <taxon>Nitrosomonadaceae</taxon>
        <taxon>Nitrosomonas</taxon>
    </lineage>
</organism>
<evidence type="ECO:0000313" key="1">
    <source>
        <dbReference type="EMBL" id="SOD19144.1"/>
    </source>
</evidence>
<dbReference type="EMBL" id="OCMU01000001">
    <property type="protein sequence ID" value="SOD19144.1"/>
    <property type="molecule type" value="Genomic_DNA"/>
</dbReference>